<dbReference type="AlphaFoldDB" id="A0A1I2YVD6"/>
<feature type="transmembrane region" description="Helical" evidence="1">
    <location>
        <begin position="89"/>
        <end position="107"/>
    </location>
</feature>
<keyword evidence="1" id="KW-1133">Transmembrane helix</keyword>
<organism evidence="2 3">
    <name type="scientific">Desulfotruncus arcticus DSM 17038</name>
    <dbReference type="NCBI Taxonomy" id="1121424"/>
    <lineage>
        <taxon>Bacteria</taxon>
        <taxon>Bacillati</taxon>
        <taxon>Bacillota</taxon>
        <taxon>Clostridia</taxon>
        <taxon>Eubacteriales</taxon>
        <taxon>Desulfallaceae</taxon>
        <taxon>Desulfotruncus</taxon>
    </lineage>
</organism>
<sequence>MSKTSTALIIKFIMTFVMAAIVFELLNMGNATWFWVFVVSLVGTALNYLLGDLYVLPKFGNIVASIGDGVLAALVAFIIDALTRFFDTTFASLVLFALLIAVGEYFFHQYLKASPEVEP</sequence>
<evidence type="ECO:0008006" key="4">
    <source>
        <dbReference type="Google" id="ProtNLM"/>
    </source>
</evidence>
<keyword evidence="3" id="KW-1185">Reference proteome</keyword>
<protein>
    <recommendedName>
        <fullName evidence="4">4 TMS phage holin, superfamily IV</fullName>
    </recommendedName>
</protein>
<dbReference type="InterPro" id="IPR019649">
    <property type="entry name" value="DUF2512"/>
</dbReference>
<feature type="transmembrane region" description="Helical" evidence="1">
    <location>
        <begin position="62"/>
        <end position="83"/>
    </location>
</feature>
<feature type="transmembrane region" description="Helical" evidence="1">
    <location>
        <begin position="7"/>
        <end position="26"/>
    </location>
</feature>
<accession>A0A1I2YVD6</accession>
<dbReference type="OrthoDB" id="2111682at2"/>
<name>A0A1I2YVD6_9FIRM</name>
<proteinExistence type="predicted"/>
<dbReference type="Proteomes" id="UP000199337">
    <property type="component" value="Unassembled WGS sequence"/>
</dbReference>
<dbReference type="STRING" id="341036.SAMN05660649_04629"/>
<dbReference type="RefSeq" id="WP_092474946.1">
    <property type="nucleotide sequence ID" value="NZ_FOOX01000023.1"/>
</dbReference>
<keyword evidence="1" id="KW-0472">Membrane</keyword>
<evidence type="ECO:0000313" key="3">
    <source>
        <dbReference type="Proteomes" id="UP000199337"/>
    </source>
</evidence>
<evidence type="ECO:0000256" key="1">
    <source>
        <dbReference type="SAM" id="Phobius"/>
    </source>
</evidence>
<evidence type="ECO:0000313" key="2">
    <source>
        <dbReference type="EMBL" id="SFH29592.1"/>
    </source>
</evidence>
<feature type="transmembrane region" description="Helical" evidence="1">
    <location>
        <begin position="32"/>
        <end position="50"/>
    </location>
</feature>
<dbReference type="EMBL" id="FOOX01000023">
    <property type="protein sequence ID" value="SFH29592.1"/>
    <property type="molecule type" value="Genomic_DNA"/>
</dbReference>
<gene>
    <name evidence="2" type="ORF">SAMN05660649_04629</name>
</gene>
<dbReference type="Pfam" id="PF10710">
    <property type="entry name" value="DUF2512"/>
    <property type="match status" value="1"/>
</dbReference>
<reference evidence="3" key="1">
    <citation type="submission" date="2016-10" db="EMBL/GenBank/DDBJ databases">
        <authorList>
            <person name="Varghese N."/>
            <person name="Submissions S."/>
        </authorList>
    </citation>
    <scope>NUCLEOTIDE SEQUENCE [LARGE SCALE GENOMIC DNA]</scope>
    <source>
        <strain evidence="3">DSM 17038</strain>
    </source>
</reference>
<keyword evidence="1" id="KW-0812">Transmembrane</keyword>